<dbReference type="InterPro" id="IPR021047">
    <property type="entry name" value="Mannosyltransferase_CMT1"/>
</dbReference>
<dbReference type="EMBL" id="JAVRQU010000023">
    <property type="protein sequence ID" value="KAK5690786.1"/>
    <property type="molecule type" value="Genomic_DNA"/>
</dbReference>
<evidence type="ECO:0000313" key="2">
    <source>
        <dbReference type="Proteomes" id="UP001310594"/>
    </source>
</evidence>
<proteinExistence type="predicted"/>
<dbReference type="AlphaFoldDB" id="A0AAN7VXF1"/>
<protein>
    <recommendedName>
        <fullName evidence="3">Glycosyltransferase family 69 protein</fullName>
    </recommendedName>
</protein>
<evidence type="ECO:0008006" key="3">
    <source>
        <dbReference type="Google" id="ProtNLM"/>
    </source>
</evidence>
<dbReference type="PANTHER" id="PTHR34144:SF7">
    <property type="entry name" value="EXPORT PROTEIN (CAP59), PUTATIVE (AFU_ORTHOLOGUE AFUA_7G05020)-RELATED"/>
    <property type="match status" value="1"/>
</dbReference>
<sequence>MKTSGRPQTTVEIEGLSLGAPFISTVETNATTGLGSFEHLSTALRARFARTTSNTDKYPTCSLKLARYAGTALGAGKNYIPWRRRKRDAVVSIAINLFNSEAIIPAQAIALLQAVSRLLSTNKVYVSVFENSSTDKTRELLSDFAAALQAVGVDGLWLHSSHLASPTMGEDRIVMLSEIRNLALMPLMPYALNAAGAGTLLFVNDVVTCASDVLELVHQQRLQDADMVMAMDWGTVTTHLHEDYPDEAPEVEVTRLYDMWVTRGINGDLPYPFEHEAGYSPKSPHDDWVQDAFITQNESVHDRWLDGRPFPVYSAWGGMVAFDASLFADQHLRFRSSTASGWNGGSSVGALGAWGGLLSARGYLTSDCPGASECEYVARDIWNLRQGSARMVLAPQARTTYSVDEWSVMRGSAPTTLRDEADSEGRDLIDWNEVAVPDKVICIPTRHEDGEYIDTWDESNKRRKLNPMWQPVNGTVE</sequence>
<dbReference type="Proteomes" id="UP001310594">
    <property type="component" value="Unassembled WGS sequence"/>
</dbReference>
<accession>A0AAN7VXF1</accession>
<organism evidence="1 2">
    <name type="scientific">Elasticomyces elasticus</name>
    <dbReference type="NCBI Taxonomy" id="574655"/>
    <lineage>
        <taxon>Eukaryota</taxon>
        <taxon>Fungi</taxon>
        <taxon>Dikarya</taxon>
        <taxon>Ascomycota</taxon>
        <taxon>Pezizomycotina</taxon>
        <taxon>Dothideomycetes</taxon>
        <taxon>Dothideomycetidae</taxon>
        <taxon>Mycosphaerellales</taxon>
        <taxon>Teratosphaeriaceae</taxon>
        <taxon>Elasticomyces</taxon>
    </lineage>
</organism>
<dbReference type="PANTHER" id="PTHR34144">
    <property type="entry name" value="CHROMOSOME 8, WHOLE GENOME SHOTGUN SEQUENCE"/>
    <property type="match status" value="1"/>
</dbReference>
<comment type="caution">
    <text evidence="1">The sequence shown here is derived from an EMBL/GenBank/DDBJ whole genome shotgun (WGS) entry which is preliminary data.</text>
</comment>
<evidence type="ECO:0000313" key="1">
    <source>
        <dbReference type="EMBL" id="KAK5690786.1"/>
    </source>
</evidence>
<reference evidence="1" key="1">
    <citation type="submission" date="2023-08" db="EMBL/GenBank/DDBJ databases">
        <title>Black Yeasts Isolated from many extreme environments.</title>
        <authorList>
            <person name="Coleine C."/>
            <person name="Stajich J.E."/>
            <person name="Selbmann L."/>
        </authorList>
    </citation>
    <scope>NUCLEOTIDE SEQUENCE</scope>
    <source>
        <strain evidence="1">CCFEE 5810</strain>
    </source>
</reference>
<gene>
    <name evidence="1" type="ORF">LTR97_011947</name>
</gene>
<dbReference type="Pfam" id="PF11735">
    <property type="entry name" value="CAP59_mtransfer"/>
    <property type="match status" value="1"/>
</dbReference>
<name>A0AAN7VXF1_9PEZI</name>